<evidence type="ECO:0000313" key="4">
    <source>
        <dbReference type="EMBL" id="KZP15314.1"/>
    </source>
</evidence>
<reference evidence="4 5" key="1">
    <citation type="journal article" date="2016" name="Mol. Biol. Evol.">
        <title>Comparative Genomics of Early-Diverging Mushroom-Forming Fungi Provides Insights into the Origins of Lignocellulose Decay Capabilities.</title>
        <authorList>
            <person name="Nagy L.G."/>
            <person name="Riley R."/>
            <person name="Tritt A."/>
            <person name="Adam C."/>
            <person name="Daum C."/>
            <person name="Floudas D."/>
            <person name="Sun H."/>
            <person name="Yadav J.S."/>
            <person name="Pangilinan J."/>
            <person name="Larsson K.H."/>
            <person name="Matsuura K."/>
            <person name="Barry K."/>
            <person name="Labutti K."/>
            <person name="Kuo R."/>
            <person name="Ohm R.A."/>
            <person name="Bhattacharya S.S."/>
            <person name="Shirouzu T."/>
            <person name="Yoshinaga Y."/>
            <person name="Martin F.M."/>
            <person name="Grigoriev I.V."/>
            <person name="Hibbett D.S."/>
        </authorList>
    </citation>
    <scope>NUCLEOTIDE SEQUENCE [LARGE SCALE GENOMIC DNA]</scope>
    <source>
        <strain evidence="4 5">CBS 109695</strain>
    </source>
</reference>
<feature type="region of interest" description="Disordered" evidence="2">
    <location>
        <begin position="30"/>
        <end position="76"/>
    </location>
</feature>
<protein>
    <recommendedName>
        <fullName evidence="3">F-box domain-containing protein</fullName>
    </recommendedName>
</protein>
<keyword evidence="1" id="KW-0175">Coiled coil</keyword>
<evidence type="ECO:0000313" key="5">
    <source>
        <dbReference type="Proteomes" id="UP000076532"/>
    </source>
</evidence>
<accession>A0A166E257</accession>
<gene>
    <name evidence="4" type="ORF">FIBSPDRAFT_1048243</name>
</gene>
<dbReference type="EMBL" id="KV417606">
    <property type="protein sequence ID" value="KZP15314.1"/>
    <property type="molecule type" value="Genomic_DNA"/>
</dbReference>
<feature type="compositionally biased region" description="Low complexity" evidence="2">
    <location>
        <begin position="30"/>
        <end position="43"/>
    </location>
</feature>
<feature type="coiled-coil region" evidence="1">
    <location>
        <begin position="353"/>
        <end position="380"/>
    </location>
</feature>
<evidence type="ECO:0000256" key="1">
    <source>
        <dbReference type="SAM" id="Coils"/>
    </source>
</evidence>
<dbReference type="PROSITE" id="PS50181">
    <property type="entry name" value="FBOX"/>
    <property type="match status" value="1"/>
</dbReference>
<evidence type="ECO:0000256" key="2">
    <source>
        <dbReference type="SAM" id="MobiDB-lite"/>
    </source>
</evidence>
<sequence length="700" mass="78097">MPDDTSVHGAIILQPAGALPDASDLPNSQSGVFAASASSGAPALEERTGNAIRSESSSPKRARFDSPRPPEVGVPKPSGLSRLPIELLAEILLYFTSTKVLLNVARSSKDLCLTLVDPASSFIWRGVRGSCCVPIPDPTPNFTEPAYAAFIFDGGECEVCDKATRAMYCSFALRVRLCGNQSCYSTFRQVHCKNDYDASGRALLSAESTTCFSLHHNGFHTSNWPDSGMRLCRASDYVEAYAGPTWDINEHKFEIEKRDKIMAWAVQLSKWKEKRTKLQASVKEENEALACVIATKEGWSQRDMLQTQTFGRLHRTSADLAAPLRMDDFRLVRSTVDEEMIKMAEARKRRADEETYRNLYRELERQYNRLKSQNSKDKIIPTLAQFRQLPVIKLVQSQQTPASTDVSRDLKSGLLAGMLEGDLDKWSKTAKEAFGEMLGFPGYRSASKTKLHPVDRITARFRCKRCRKEGWKYAQDGCLDFPGVCAHVCHDSSMEKRTKERWNPDHFEADEKVIRVIRMLLILANLDEETSDSLSIAQNVGQRVQCLSCESRLVMDFQTMMCHAHRHDSMELQLLPPSESAALTPVQTTTKGMCAKLMRSMAQAKAFRSMQNYGCRHCHTTASTPITEAGGASDIAGASIVTKPLQNKPNVRKGKIAMKSDPATRLFTFNGLVSHVKERHGVTRIGDEDLFCQAALGWKK</sequence>
<dbReference type="InterPro" id="IPR001810">
    <property type="entry name" value="F-box_dom"/>
</dbReference>
<proteinExistence type="predicted"/>
<name>A0A166E257_9AGAM</name>
<organism evidence="4 5">
    <name type="scientific">Athelia psychrophila</name>
    <dbReference type="NCBI Taxonomy" id="1759441"/>
    <lineage>
        <taxon>Eukaryota</taxon>
        <taxon>Fungi</taxon>
        <taxon>Dikarya</taxon>
        <taxon>Basidiomycota</taxon>
        <taxon>Agaricomycotina</taxon>
        <taxon>Agaricomycetes</taxon>
        <taxon>Agaricomycetidae</taxon>
        <taxon>Atheliales</taxon>
        <taxon>Atheliaceae</taxon>
        <taxon>Athelia</taxon>
    </lineage>
</organism>
<dbReference type="OrthoDB" id="3220023at2759"/>
<dbReference type="Proteomes" id="UP000076532">
    <property type="component" value="Unassembled WGS sequence"/>
</dbReference>
<feature type="domain" description="F-box" evidence="3">
    <location>
        <begin position="77"/>
        <end position="127"/>
    </location>
</feature>
<dbReference type="AlphaFoldDB" id="A0A166E257"/>
<evidence type="ECO:0000259" key="3">
    <source>
        <dbReference type="PROSITE" id="PS50181"/>
    </source>
</evidence>
<keyword evidence="5" id="KW-1185">Reference proteome</keyword>